<feature type="compositionally biased region" description="Polar residues" evidence="1">
    <location>
        <begin position="284"/>
        <end position="293"/>
    </location>
</feature>
<organism evidence="2 3">
    <name type="scientific">Heracleum sosnowskyi</name>
    <dbReference type="NCBI Taxonomy" id="360622"/>
    <lineage>
        <taxon>Eukaryota</taxon>
        <taxon>Viridiplantae</taxon>
        <taxon>Streptophyta</taxon>
        <taxon>Embryophyta</taxon>
        <taxon>Tracheophyta</taxon>
        <taxon>Spermatophyta</taxon>
        <taxon>Magnoliopsida</taxon>
        <taxon>eudicotyledons</taxon>
        <taxon>Gunneridae</taxon>
        <taxon>Pentapetalae</taxon>
        <taxon>asterids</taxon>
        <taxon>campanulids</taxon>
        <taxon>Apiales</taxon>
        <taxon>Apiaceae</taxon>
        <taxon>Apioideae</taxon>
        <taxon>apioid superclade</taxon>
        <taxon>Tordylieae</taxon>
        <taxon>Tordyliinae</taxon>
        <taxon>Heracleum</taxon>
    </lineage>
</organism>
<dbReference type="GO" id="GO:0009786">
    <property type="term" value="P:regulation of asymmetric cell division"/>
    <property type="evidence" value="ECO:0007669"/>
    <property type="project" value="InterPro"/>
</dbReference>
<dbReference type="PANTHER" id="PTHR33914">
    <property type="entry name" value="18S PRE-RIBOSOMAL ASSEMBLY PROTEIN GAR2-LIKE PROTEIN"/>
    <property type="match status" value="1"/>
</dbReference>
<proteinExistence type="predicted"/>
<feature type="region of interest" description="Disordered" evidence="1">
    <location>
        <begin position="255"/>
        <end position="293"/>
    </location>
</feature>
<feature type="region of interest" description="Disordered" evidence="1">
    <location>
        <begin position="190"/>
        <end position="211"/>
    </location>
</feature>
<feature type="region of interest" description="Disordered" evidence="1">
    <location>
        <begin position="1"/>
        <end position="26"/>
    </location>
</feature>
<sequence>MNPAQPGPTMNDQNGISSHPNGYERIAPLSTELKNKNGYRKAPEHDVYADVDDFTSCNEEEAKESVAASGVHTEMSHEDSTIYTDKNVLESDLPELIVCYKDSIFHDVKDICVDEGMAAESKCLTENVVGGRSTFPSNNYKHRDVTEEADTDISYEDDFKSSSYKDFRENGAAHGVNNREVNLDKDTAYDSDSVELESSSESDKNQDSASVQFPKSLIKTSEEECAVEKITEIVCDSTLLGDDLHSETSLESLLKSARSDDNNSTQQSDQISGAQAPSPVMTEEPNTSSSDNLLDSGVISLNVVSSKLAPSAREEIHGNAIGQQLKSDKKLFHDDGISDNRLVINNQLKRDQGESSFSVAGPLPDLVPYSGHIPFSGSISLRSDSSTTSTRSFAFPVLPNEWNSSPVRMAKGDRRNLRRRRGCNLGLLCCRF</sequence>
<dbReference type="PANTHER" id="PTHR33914:SF2">
    <property type="entry name" value="OS02G0582100 PROTEIN"/>
    <property type="match status" value="1"/>
</dbReference>
<dbReference type="InterPro" id="IPR040378">
    <property type="entry name" value="BASL"/>
</dbReference>
<comment type="caution">
    <text evidence="2">The sequence shown here is derived from an EMBL/GenBank/DDBJ whole genome shotgun (WGS) entry which is preliminary data.</text>
</comment>
<evidence type="ECO:0000256" key="1">
    <source>
        <dbReference type="SAM" id="MobiDB-lite"/>
    </source>
</evidence>
<feature type="compositionally biased region" description="Polar residues" evidence="1">
    <location>
        <begin position="8"/>
        <end position="20"/>
    </location>
</feature>
<reference evidence="2" key="1">
    <citation type="submission" date="2023-02" db="EMBL/GenBank/DDBJ databases">
        <title>Genome of toxic invasive species Heracleum sosnowskyi carries increased number of genes despite the absence of recent whole-genome duplications.</title>
        <authorList>
            <person name="Schelkunov M."/>
            <person name="Shtratnikova V."/>
            <person name="Makarenko M."/>
            <person name="Klepikova A."/>
            <person name="Omelchenko D."/>
            <person name="Novikova G."/>
            <person name="Obukhova E."/>
            <person name="Bogdanov V."/>
            <person name="Penin A."/>
            <person name="Logacheva M."/>
        </authorList>
    </citation>
    <scope>NUCLEOTIDE SEQUENCE</scope>
    <source>
        <strain evidence="2">Hsosn_3</strain>
        <tissue evidence="2">Leaf</tissue>
    </source>
</reference>
<protein>
    <submittedName>
        <fullName evidence="2">18S pre-ribosomal assembly protein gar2-like protein</fullName>
    </submittedName>
</protein>
<evidence type="ECO:0000313" key="3">
    <source>
        <dbReference type="Proteomes" id="UP001237642"/>
    </source>
</evidence>
<evidence type="ECO:0000313" key="2">
    <source>
        <dbReference type="EMBL" id="KAK1361977.1"/>
    </source>
</evidence>
<dbReference type="Proteomes" id="UP001237642">
    <property type="component" value="Unassembled WGS sequence"/>
</dbReference>
<feature type="compositionally biased region" description="Polar residues" evidence="1">
    <location>
        <begin position="262"/>
        <end position="275"/>
    </location>
</feature>
<accession>A0AAD8H9B4</accession>
<dbReference type="AlphaFoldDB" id="A0AAD8H9B4"/>
<reference evidence="2" key="2">
    <citation type="submission" date="2023-05" db="EMBL/GenBank/DDBJ databases">
        <authorList>
            <person name="Schelkunov M.I."/>
        </authorList>
    </citation>
    <scope>NUCLEOTIDE SEQUENCE</scope>
    <source>
        <strain evidence="2">Hsosn_3</strain>
        <tissue evidence="2">Leaf</tissue>
    </source>
</reference>
<dbReference type="EMBL" id="JAUIZM010000010">
    <property type="protein sequence ID" value="KAK1361977.1"/>
    <property type="molecule type" value="Genomic_DNA"/>
</dbReference>
<name>A0AAD8H9B4_9APIA</name>
<gene>
    <name evidence="2" type="ORF">POM88_046451</name>
</gene>
<keyword evidence="3" id="KW-1185">Reference proteome</keyword>